<feature type="domain" description="SHOCT" evidence="7">
    <location>
        <begin position="279"/>
        <end position="306"/>
    </location>
</feature>
<evidence type="ECO:0000256" key="1">
    <source>
        <dbReference type="ARBA" id="ARBA00004141"/>
    </source>
</evidence>
<gene>
    <name evidence="8" type="ORF">METZ01_LOCUS317392</name>
</gene>
<dbReference type="EMBL" id="UINC01102707">
    <property type="protein sequence ID" value="SVC64538.1"/>
    <property type="molecule type" value="Genomic_DNA"/>
</dbReference>
<evidence type="ECO:0000313" key="8">
    <source>
        <dbReference type="EMBL" id="SVC64538.1"/>
    </source>
</evidence>
<dbReference type="PANTHER" id="PTHR21016">
    <property type="entry name" value="BETA-AMYLOID BINDING PROTEIN-RELATED"/>
    <property type="match status" value="1"/>
</dbReference>
<dbReference type="GO" id="GO:0016020">
    <property type="term" value="C:membrane"/>
    <property type="evidence" value="ECO:0007669"/>
    <property type="project" value="UniProtKB-SubCell"/>
</dbReference>
<feature type="transmembrane region" description="Helical" evidence="5">
    <location>
        <begin position="116"/>
        <end position="139"/>
    </location>
</feature>
<feature type="transmembrane region" description="Helical" evidence="5">
    <location>
        <begin position="224"/>
        <end position="250"/>
    </location>
</feature>
<feature type="domain" description="TM2" evidence="6">
    <location>
        <begin position="195"/>
        <end position="243"/>
    </location>
</feature>
<evidence type="ECO:0008006" key="9">
    <source>
        <dbReference type="Google" id="ProtNLM"/>
    </source>
</evidence>
<evidence type="ECO:0000256" key="4">
    <source>
        <dbReference type="ARBA" id="ARBA00023136"/>
    </source>
</evidence>
<evidence type="ECO:0000259" key="7">
    <source>
        <dbReference type="Pfam" id="PF09851"/>
    </source>
</evidence>
<evidence type="ECO:0000256" key="5">
    <source>
        <dbReference type="SAM" id="Phobius"/>
    </source>
</evidence>
<accession>A0A382NVL3</accession>
<sequence length="307" mass="34611">MSISLILVLCLLVSIGIIIGRLYFFTEKNQPSDELSEKADELNTKVRLTIIAFSLLLGLQVINFFILLSGNYFALQSSLAFNGSPALFSFSFFGFIVPAVGLLLTFLIIKKGIQGAVYGFIPIQIFYFITSLQLFFFTISRGSYLSFWITMIPWISMIVYFSIMGLLFYGTATPVLEALRKIRESKYKESEELSDKEFLPALILCLFIGILGIHRFYAGKVGTGILMILTLGGLGIWVLVDFIMICFGSFRDIDGRIIKYQRAVYAATDSNHSEVGKAEELEKFAELKEKGVISEEEFNKKKEELLK</sequence>
<evidence type="ECO:0000256" key="2">
    <source>
        <dbReference type="ARBA" id="ARBA00022692"/>
    </source>
</evidence>
<dbReference type="PANTHER" id="PTHR21016:SF25">
    <property type="entry name" value="TM2 DOMAIN-CONTAINING PROTEIN DDB_G0277895-RELATED"/>
    <property type="match status" value="1"/>
</dbReference>
<feature type="transmembrane region" description="Helical" evidence="5">
    <location>
        <begin position="6"/>
        <end position="25"/>
    </location>
</feature>
<organism evidence="8">
    <name type="scientific">marine metagenome</name>
    <dbReference type="NCBI Taxonomy" id="408172"/>
    <lineage>
        <taxon>unclassified sequences</taxon>
        <taxon>metagenomes</taxon>
        <taxon>ecological metagenomes</taxon>
    </lineage>
</organism>
<dbReference type="Pfam" id="PF05154">
    <property type="entry name" value="TM2"/>
    <property type="match status" value="1"/>
</dbReference>
<dbReference type="InterPro" id="IPR050932">
    <property type="entry name" value="TM2D1-3-like"/>
</dbReference>
<feature type="transmembrane region" description="Helical" evidence="5">
    <location>
        <begin position="46"/>
        <end position="66"/>
    </location>
</feature>
<name>A0A382NVL3_9ZZZZ</name>
<evidence type="ECO:0000259" key="6">
    <source>
        <dbReference type="Pfam" id="PF05154"/>
    </source>
</evidence>
<feature type="transmembrane region" description="Helical" evidence="5">
    <location>
        <begin position="151"/>
        <end position="176"/>
    </location>
</feature>
<dbReference type="Pfam" id="PF09851">
    <property type="entry name" value="SHOCT"/>
    <property type="match status" value="1"/>
</dbReference>
<dbReference type="InterPro" id="IPR007829">
    <property type="entry name" value="TM2"/>
</dbReference>
<comment type="subcellular location">
    <subcellularLocation>
        <location evidence="1">Membrane</location>
        <topology evidence="1">Multi-pass membrane protein</topology>
    </subcellularLocation>
</comment>
<proteinExistence type="predicted"/>
<evidence type="ECO:0000256" key="3">
    <source>
        <dbReference type="ARBA" id="ARBA00022989"/>
    </source>
</evidence>
<keyword evidence="4 5" id="KW-0472">Membrane</keyword>
<protein>
    <recommendedName>
        <fullName evidence="9">TM2 domain-containing protein</fullName>
    </recommendedName>
</protein>
<keyword evidence="3 5" id="KW-1133">Transmembrane helix</keyword>
<dbReference type="AlphaFoldDB" id="A0A382NVL3"/>
<reference evidence="8" key="1">
    <citation type="submission" date="2018-05" db="EMBL/GenBank/DDBJ databases">
        <authorList>
            <person name="Lanie J.A."/>
            <person name="Ng W.-L."/>
            <person name="Kazmierczak K.M."/>
            <person name="Andrzejewski T.M."/>
            <person name="Davidsen T.M."/>
            <person name="Wayne K.J."/>
            <person name="Tettelin H."/>
            <person name="Glass J.I."/>
            <person name="Rusch D."/>
            <person name="Podicherti R."/>
            <person name="Tsui H.-C.T."/>
            <person name="Winkler M.E."/>
        </authorList>
    </citation>
    <scope>NUCLEOTIDE SEQUENCE</scope>
</reference>
<feature type="transmembrane region" description="Helical" evidence="5">
    <location>
        <begin position="86"/>
        <end position="109"/>
    </location>
</feature>
<feature type="transmembrane region" description="Helical" evidence="5">
    <location>
        <begin position="197"/>
        <end position="218"/>
    </location>
</feature>
<keyword evidence="2 5" id="KW-0812">Transmembrane</keyword>
<dbReference type="InterPro" id="IPR018649">
    <property type="entry name" value="SHOCT"/>
</dbReference>